<evidence type="ECO:0000256" key="2">
    <source>
        <dbReference type="ARBA" id="ARBA00022490"/>
    </source>
</evidence>
<dbReference type="AlphaFoldDB" id="A0A9Q9Z4X6"/>
<feature type="coiled-coil region" evidence="5">
    <location>
        <begin position="68"/>
        <end position="105"/>
    </location>
</feature>
<dbReference type="OrthoDB" id="2020852at2759"/>
<dbReference type="PANTHER" id="PTHR44981">
    <property type="entry name" value="PERICENTRIN-LIKE PROTEIN, ISOFORM F"/>
    <property type="match status" value="1"/>
</dbReference>
<organism evidence="6">
    <name type="scientific">Cyprinus carpio</name>
    <name type="common">Common carp</name>
    <dbReference type="NCBI Taxonomy" id="7962"/>
    <lineage>
        <taxon>Eukaryota</taxon>
        <taxon>Metazoa</taxon>
        <taxon>Chordata</taxon>
        <taxon>Craniata</taxon>
        <taxon>Vertebrata</taxon>
        <taxon>Euteleostomi</taxon>
        <taxon>Actinopterygii</taxon>
        <taxon>Neopterygii</taxon>
        <taxon>Teleostei</taxon>
        <taxon>Ostariophysi</taxon>
        <taxon>Cypriniformes</taxon>
        <taxon>Cyprinidae</taxon>
        <taxon>Cyprininae</taxon>
        <taxon>Cyprinus</taxon>
    </lineage>
</organism>
<dbReference type="GO" id="GO:0060090">
    <property type="term" value="F:molecular adaptor activity"/>
    <property type="evidence" value="ECO:0007669"/>
    <property type="project" value="InterPro"/>
</dbReference>
<keyword evidence="4" id="KW-0206">Cytoskeleton</keyword>
<comment type="subcellular location">
    <subcellularLocation>
        <location evidence="1">Cytoplasm</location>
        <location evidence="1">Cytoskeleton</location>
        <location evidence="1">Microtubule organizing center</location>
        <location evidence="1">Centrosome</location>
    </subcellularLocation>
</comment>
<protein>
    <submittedName>
        <fullName evidence="6">A-kinase anchor protein 9-like isoform X1</fullName>
    </submittedName>
</protein>
<reference evidence="6" key="1">
    <citation type="submission" date="2025-08" db="UniProtKB">
        <authorList>
            <consortium name="RefSeq"/>
        </authorList>
    </citation>
    <scope>IDENTIFICATION</scope>
    <source>
        <tissue evidence="6">Muscle</tissue>
    </source>
</reference>
<keyword evidence="2" id="KW-0963">Cytoplasm</keyword>
<proteinExistence type="predicted"/>
<evidence type="ECO:0000256" key="3">
    <source>
        <dbReference type="ARBA" id="ARBA00023054"/>
    </source>
</evidence>
<dbReference type="GeneID" id="109062299"/>
<dbReference type="RefSeq" id="XP_042632082.1">
    <property type="nucleotide sequence ID" value="XM_042776148.1"/>
</dbReference>
<keyword evidence="3 5" id="KW-0175">Coiled coil</keyword>
<evidence type="ECO:0000256" key="1">
    <source>
        <dbReference type="ARBA" id="ARBA00004300"/>
    </source>
</evidence>
<dbReference type="GO" id="GO:0005813">
    <property type="term" value="C:centrosome"/>
    <property type="evidence" value="ECO:0007669"/>
    <property type="project" value="UniProtKB-SubCell"/>
</dbReference>
<name>A0A9Q9Z4X6_CYPCA</name>
<dbReference type="Proteomes" id="UP001155660">
    <property type="component" value="Chromosome A19"/>
</dbReference>
<dbReference type="GO" id="GO:0007165">
    <property type="term" value="P:signal transduction"/>
    <property type="evidence" value="ECO:0007669"/>
    <property type="project" value="InterPro"/>
</dbReference>
<evidence type="ECO:0000256" key="4">
    <source>
        <dbReference type="ARBA" id="ARBA00023212"/>
    </source>
</evidence>
<evidence type="ECO:0000313" key="6">
    <source>
        <dbReference type="RefSeq" id="XP_042632082.1"/>
    </source>
</evidence>
<dbReference type="InterPro" id="IPR028745">
    <property type="entry name" value="AKAP9/Pericentrin"/>
</dbReference>
<sequence>MDVYEVESRIPLPRPFPLSHLLHEKNSVVVQTQISHVNRRDNSHLLKVVSKISLPTPPYTLEHAEVTQTELIREKFRQNEEMEELQRRQEELQERLCEEERAREQLALELHRAEGVCVWCERESV</sequence>
<gene>
    <name evidence="6" type="primary">LOC109062299</name>
</gene>
<dbReference type="KEGG" id="ccar:109062299"/>
<dbReference type="PANTHER" id="PTHR44981:SF1">
    <property type="entry name" value="A-KINASE ANCHOR PROTEIN 9"/>
    <property type="match status" value="1"/>
</dbReference>
<evidence type="ECO:0000256" key="5">
    <source>
        <dbReference type="SAM" id="Coils"/>
    </source>
</evidence>
<accession>A0A9Q9Z4X6</accession>